<feature type="signal peptide" evidence="9">
    <location>
        <begin position="1"/>
        <end position="21"/>
    </location>
</feature>
<comment type="similarity">
    <text evidence="1">Belongs to the peptidase M4 family.</text>
</comment>
<feature type="active site" evidence="8">
    <location>
        <position position="390"/>
    </location>
</feature>
<evidence type="ECO:0000256" key="6">
    <source>
        <dbReference type="ARBA" id="ARBA00022833"/>
    </source>
</evidence>
<dbReference type="SUPFAM" id="SSF55486">
    <property type="entry name" value="Metalloproteases ('zincins'), catalytic domain"/>
    <property type="match status" value="1"/>
</dbReference>
<dbReference type="CDD" id="cd09597">
    <property type="entry name" value="M4_TLP"/>
    <property type="match status" value="1"/>
</dbReference>
<keyword evidence="5" id="KW-0378">Hydrolase</keyword>
<evidence type="ECO:0000256" key="2">
    <source>
        <dbReference type="ARBA" id="ARBA00022670"/>
    </source>
</evidence>
<evidence type="ECO:0000256" key="5">
    <source>
        <dbReference type="ARBA" id="ARBA00022801"/>
    </source>
</evidence>
<dbReference type="InterPro" id="IPR036116">
    <property type="entry name" value="FN3_sf"/>
</dbReference>
<dbReference type="Proteomes" id="UP000031473">
    <property type="component" value="Unassembled WGS sequence"/>
</dbReference>
<dbReference type="PRINTS" id="PR00730">
    <property type="entry name" value="THERMOLYSIN"/>
</dbReference>
<keyword evidence="12" id="KW-1185">Reference proteome</keyword>
<dbReference type="PANTHER" id="PTHR33794">
    <property type="entry name" value="BACILLOLYSIN"/>
    <property type="match status" value="1"/>
</dbReference>
<evidence type="ECO:0000256" key="7">
    <source>
        <dbReference type="ARBA" id="ARBA00023049"/>
    </source>
</evidence>
<evidence type="ECO:0000256" key="9">
    <source>
        <dbReference type="SAM" id="SignalP"/>
    </source>
</evidence>
<keyword evidence="4 9" id="KW-0732">Signal</keyword>
<keyword evidence="3" id="KW-0479">Metal-binding</keyword>
<comment type="caution">
    <text evidence="11">The sequence shown here is derived from an EMBL/GenBank/DDBJ whole genome shotgun (WGS) entry which is preliminary data.</text>
</comment>
<proteinExistence type="inferred from homology"/>
<dbReference type="EMBL" id="JSYL01000001">
    <property type="protein sequence ID" value="KIA90438.1"/>
    <property type="molecule type" value="Genomic_DNA"/>
</dbReference>
<evidence type="ECO:0000256" key="8">
    <source>
        <dbReference type="PIRSR" id="PIRSR623612-1"/>
    </source>
</evidence>
<dbReference type="PROSITE" id="PS50853">
    <property type="entry name" value="FN3"/>
    <property type="match status" value="1"/>
</dbReference>
<dbReference type="PANTHER" id="PTHR33794:SF1">
    <property type="entry name" value="BACILLOLYSIN"/>
    <property type="match status" value="1"/>
</dbReference>
<keyword evidence="6" id="KW-0862">Zinc</keyword>
<dbReference type="Gene3D" id="2.60.40.10">
    <property type="entry name" value="Immunoglobulins"/>
    <property type="match status" value="1"/>
</dbReference>
<dbReference type="InterPro" id="IPR050728">
    <property type="entry name" value="Zinc_Metalloprotease_M4"/>
</dbReference>
<accession>A0A0C1FF43</accession>
<dbReference type="Pfam" id="PF18962">
    <property type="entry name" value="Por_Secre_tail"/>
    <property type="match status" value="1"/>
</dbReference>
<dbReference type="InterPro" id="IPR045474">
    <property type="entry name" value="GEVED"/>
</dbReference>
<evidence type="ECO:0000259" key="10">
    <source>
        <dbReference type="PROSITE" id="PS50853"/>
    </source>
</evidence>
<dbReference type="Gene3D" id="3.10.170.10">
    <property type="match status" value="1"/>
</dbReference>
<dbReference type="GO" id="GO:0004222">
    <property type="term" value="F:metalloendopeptidase activity"/>
    <property type="evidence" value="ECO:0007669"/>
    <property type="project" value="InterPro"/>
</dbReference>
<dbReference type="GO" id="GO:0046872">
    <property type="term" value="F:metal ion binding"/>
    <property type="evidence" value="ECO:0007669"/>
    <property type="project" value="UniProtKB-KW"/>
</dbReference>
<gene>
    <name evidence="11" type="ORF">OA86_00610</name>
</gene>
<keyword evidence="7" id="KW-0482">Metalloprotease</keyword>
<name>A0A0C1FF43_9FLAO</name>
<dbReference type="Pfam" id="PF20009">
    <property type="entry name" value="GEVED"/>
    <property type="match status" value="1"/>
</dbReference>
<dbReference type="STRING" id="266749.SAMN05421876_101413"/>
<dbReference type="InterPro" id="IPR023612">
    <property type="entry name" value="Peptidase_M4"/>
</dbReference>
<dbReference type="InterPro" id="IPR026444">
    <property type="entry name" value="Secre_tail"/>
</dbReference>
<dbReference type="GO" id="GO:0006508">
    <property type="term" value="P:proteolysis"/>
    <property type="evidence" value="ECO:0007669"/>
    <property type="project" value="UniProtKB-KW"/>
</dbReference>
<dbReference type="Pfam" id="PF02868">
    <property type="entry name" value="Peptidase_M4_C"/>
    <property type="match status" value="1"/>
</dbReference>
<dbReference type="RefSeq" id="WP_039347283.1">
    <property type="nucleotide sequence ID" value="NZ_FOLA01000001.1"/>
</dbReference>
<dbReference type="InterPro" id="IPR027268">
    <property type="entry name" value="Peptidase_M4/M1_CTD_sf"/>
</dbReference>
<evidence type="ECO:0000313" key="12">
    <source>
        <dbReference type="Proteomes" id="UP000031473"/>
    </source>
</evidence>
<organism evidence="11 12">
    <name type="scientific">Kaistella jeonii</name>
    <dbReference type="NCBI Taxonomy" id="266749"/>
    <lineage>
        <taxon>Bacteria</taxon>
        <taxon>Pseudomonadati</taxon>
        <taxon>Bacteroidota</taxon>
        <taxon>Flavobacteriia</taxon>
        <taxon>Flavobacteriales</taxon>
        <taxon>Weeksellaceae</taxon>
        <taxon>Chryseobacterium group</taxon>
        <taxon>Kaistella</taxon>
    </lineage>
</organism>
<dbReference type="CDD" id="cd00063">
    <property type="entry name" value="FN3"/>
    <property type="match status" value="1"/>
</dbReference>
<feature type="domain" description="Fibronectin type-III" evidence="10">
    <location>
        <begin position="595"/>
        <end position="680"/>
    </location>
</feature>
<evidence type="ECO:0000256" key="1">
    <source>
        <dbReference type="ARBA" id="ARBA00009388"/>
    </source>
</evidence>
<feature type="chain" id="PRO_5030004968" evidence="9">
    <location>
        <begin position="22"/>
        <end position="913"/>
    </location>
</feature>
<feature type="active site" description="Proton donor" evidence="8">
    <location>
        <position position="489"/>
    </location>
</feature>
<protein>
    <submittedName>
        <fullName evidence="11">Peptidase M4</fullName>
    </submittedName>
</protein>
<dbReference type="Pfam" id="PF00041">
    <property type="entry name" value="fn3"/>
    <property type="match status" value="1"/>
</dbReference>
<dbReference type="Gene3D" id="3.10.450.490">
    <property type="match status" value="1"/>
</dbReference>
<dbReference type="InterPro" id="IPR013856">
    <property type="entry name" value="Peptidase_M4_domain"/>
</dbReference>
<evidence type="ECO:0000256" key="3">
    <source>
        <dbReference type="ARBA" id="ARBA00022723"/>
    </source>
</evidence>
<dbReference type="SUPFAM" id="SSF49265">
    <property type="entry name" value="Fibronectin type III"/>
    <property type="match status" value="1"/>
</dbReference>
<dbReference type="InterPro" id="IPR003961">
    <property type="entry name" value="FN3_dom"/>
</dbReference>
<keyword evidence="2" id="KW-0645">Protease</keyword>
<reference evidence="11 12" key="1">
    <citation type="submission" date="2014-10" db="EMBL/GenBank/DDBJ databases">
        <title>Kaistella jeonii genome.</title>
        <authorList>
            <person name="Clayton J.T."/>
            <person name="Newman J.D."/>
        </authorList>
    </citation>
    <scope>NUCLEOTIDE SEQUENCE [LARGE SCALE GENOMIC DNA]</scope>
    <source>
        <strain evidence="11 12">DSM 17048</strain>
    </source>
</reference>
<dbReference type="NCBIfam" id="TIGR04183">
    <property type="entry name" value="Por_Secre_tail"/>
    <property type="match status" value="1"/>
</dbReference>
<dbReference type="InterPro" id="IPR001570">
    <property type="entry name" value="Peptidase_M4_C_domain"/>
</dbReference>
<evidence type="ECO:0000256" key="4">
    <source>
        <dbReference type="ARBA" id="ARBA00022729"/>
    </source>
</evidence>
<dbReference type="OrthoDB" id="291295at2"/>
<evidence type="ECO:0000313" key="11">
    <source>
        <dbReference type="EMBL" id="KIA90438.1"/>
    </source>
</evidence>
<dbReference type="AlphaFoldDB" id="A0A0C1FF43"/>
<dbReference type="Pfam" id="PF01447">
    <property type="entry name" value="Peptidase_M4"/>
    <property type="match status" value="1"/>
</dbReference>
<dbReference type="SMART" id="SM00060">
    <property type="entry name" value="FN3"/>
    <property type="match status" value="1"/>
</dbReference>
<dbReference type="InterPro" id="IPR013783">
    <property type="entry name" value="Ig-like_fold"/>
</dbReference>
<dbReference type="Gene3D" id="1.10.390.10">
    <property type="entry name" value="Neutral Protease Domain 2"/>
    <property type="match status" value="1"/>
</dbReference>
<sequence length="913" mass="97551">MKKHVFSAGLIMLLIAGQVSAQEFVSKRNIDNNGRVDLITFNSGLSAKSTNVNDILKQSLNLDSRSTLQSIKTDLDPSSSFIDEKFQLYYDGIKVQYVVYTLHSQNGKMESLSGNVFPITDVTTKPTLNAASALNSAIKHTSAQKYMWEDAEYVKENSYKKPDGELVLIPIEQNDGSFKLLLAYKFDIYAAQPLSREYVYVDALDGKILMTDAIIKHANNFYGDNATSSHNESSIENSAVLNAKLALVSGTAATRYSGSQTISTTLVGSSYTLRDSSRGSGVFTYNLKKGTALKSTDFTDNDNNWTAAEFNNSTYDNAALDAHWGVSNTYDYFKNTFNRNSYNNAGAVLKSYVHYSSGYENAYWSGSEMVYGDGASTFSPLTALDVTAHELGHAVCEYSANLVYARESGAINEGLSDIWGAVVENAYAPTKQNFLIGEDITKTSPYYLRSMSNPNSGLGAQPDTYLGTYWKAATSSCSPSQANDQCGVHSNSGVLNHFFYILTQGKSGTNDIGNAFSVTGIGFAKSAKIIYRMETSYLTSNSTYANVLTYAIQSAKDLYGGGSAEAIATQNALYAVGLGTAYSGGSTADTIAPSTPTNLAASGTTSVATNLSWTASTDNVGVTGYDVYSGSTLLGNTASTTTSITGLVASTTYSFSVKAKDAAGNASASSNVLSVTTGSTTTPPVSYCASKGNSTSDEKISKVVFGTISNSSTGTAGYENFATQIANVNKGSAYTITITPKWTSTSYNEGYAVFIDYNGDGDFADAGETVFTKAASKTTPVSGSITIPASAITGNTRMRVSMKYNGIPTSCETFSYGQVEDYTLNIKATGTVNSLTNVKVNSAINIYPNPVKDVLNITAEGNFSYQIYSESGQMVMSGEANEKMLNVQKLTTGLYLIKISQNGKTTSHKLVKK</sequence>